<reference evidence="15" key="1">
    <citation type="submission" date="2020-08" db="EMBL/GenBank/DDBJ databases">
        <title>Genome public.</title>
        <authorList>
            <person name="Liu C."/>
            <person name="Sun Q."/>
        </authorList>
    </citation>
    <scope>NUCLEOTIDE SEQUENCE</scope>
    <source>
        <strain evidence="15">NSJ-32</strain>
    </source>
</reference>
<comment type="function">
    <text evidence="8">This protein binds specifically to 23S rRNA; its binding is stimulated by other ribosomal proteins, e.g. L4, L17, and L20. It is important during the early stages of 50S assembly. It makes multiple contacts with different domains of the 23S rRNA in the assembled 50S subunit and ribosome.</text>
</comment>
<dbReference type="InterPro" id="IPR001063">
    <property type="entry name" value="Ribosomal_uL22"/>
</dbReference>
<evidence type="ECO:0000256" key="13">
    <source>
        <dbReference type="RuleBase" id="RU004008"/>
    </source>
</evidence>
<sequence>MAKGHRSQIKRERNAQKDLRPRAKVSYARISPSKAKIVLDTIKGKDIRLASAILAATPREGARIIEKVLDSAVANAEYASAERDMDIDVSKLYVQEAYANQGSVMKRIRPRAQGRADRILKKTSHITIILNER</sequence>
<dbReference type="InterPro" id="IPR018260">
    <property type="entry name" value="Ribosomal_uL22_CS"/>
</dbReference>
<dbReference type="InterPro" id="IPR047867">
    <property type="entry name" value="Ribosomal_uL22_bac/org-type"/>
</dbReference>
<evidence type="ECO:0000256" key="10">
    <source>
        <dbReference type="HAMAP-Rule" id="MF_01331"/>
    </source>
</evidence>
<comment type="caution">
    <text evidence="15">The sequence shown here is derived from an EMBL/GenBank/DDBJ whole genome shotgun (WGS) entry which is preliminary data.</text>
</comment>
<proteinExistence type="inferred from homology"/>
<dbReference type="PANTHER" id="PTHR13501">
    <property type="entry name" value="CHLOROPLAST 50S RIBOSOMAL PROTEIN L22-RELATED"/>
    <property type="match status" value="1"/>
</dbReference>
<dbReference type="AlphaFoldDB" id="A0A926I0J6"/>
<comment type="similarity">
    <text evidence="2 10 11">Belongs to the universal ribosomal protein uL22 family.</text>
</comment>
<dbReference type="SUPFAM" id="SSF54843">
    <property type="entry name" value="Ribosomal protein L22"/>
    <property type="match status" value="1"/>
</dbReference>
<dbReference type="HAMAP" id="MF_01331_B">
    <property type="entry name" value="Ribosomal_uL22_B"/>
    <property type="match status" value="1"/>
</dbReference>
<dbReference type="GO" id="GO:0006412">
    <property type="term" value="P:translation"/>
    <property type="evidence" value="ECO:0007669"/>
    <property type="project" value="UniProtKB-UniRule"/>
</dbReference>
<comment type="function">
    <text evidence="10 13">This protein binds specifically to 23S rRNA; its binding is stimulated by other ribosomal proteins, e.g., L4, L17, and L20. It is important during the early stages of 50S assembly. It makes multiple contacts with different domains of the 23S rRNA in the assembled 50S subunit and ribosome.</text>
</comment>
<feature type="region of interest" description="Disordered" evidence="14">
    <location>
        <begin position="1"/>
        <end position="23"/>
    </location>
</feature>
<dbReference type="InterPro" id="IPR036394">
    <property type="entry name" value="Ribosomal_uL22_sf"/>
</dbReference>
<keyword evidence="6 10" id="KW-0689">Ribosomal protein</keyword>
<dbReference type="CDD" id="cd00336">
    <property type="entry name" value="Ribosomal_L22"/>
    <property type="match status" value="1"/>
</dbReference>
<keyword evidence="5 10" id="KW-0694">RNA-binding</keyword>
<dbReference type="EMBL" id="JACRSQ010000008">
    <property type="protein sequence ID" value="MBC8543259.1"/>
    <property type="molecule type" value="Genomic_DNA"/>
</dbReference>
<evidence type="ECO:0000313" key="15">
    <source>
        <dbReference type="EMBL" id="MBC8543259.1"/>
    </source>
</evidence>
<evidence type="ECO:0000256" key="4">
    <source>
        <dbReference type="ARBA" id="ARBA00022730"/>
    </source>
</evidence>
<comment type="function">
    <text evidence="1 10">The globular domain of the protein is located near the polypeptide exit tunnel on the outside of the subunit, while an extended beta-hairpin is found that lines the wall of the exit tunnel in the center of the 70S ribosome.</text>
</comment>
<evidence type="ECO:0000256" key="8">
    <source>
        <dbReference type="ARBA" id="ARBA00025084"/>
    </source>
</evidence>
<dbReference type="PROSITE" id="PS00464">
    <property type="entry name" value="RIBOSOMAL_L22"/>
    <property type="match status" value="1"/>
</dbReference>
<name>A0A926I0J6_9FIRM</name>
<keyword evidence="4 10" id="KW-0699">rRNA-binding</keyword>
<evidence type="ECO:0000256" key="9">
    <source>
        <dbReference type="ARBA" id="ARBA00035207"/>
    </source>
</evidence>
<dbReference type="GO" id="GO:0022625">
    <property type="term" value="C:cytosolic large ribosomal subunit"/>
    <property type="evidence" value="ECO:0007669"/>
    <property type="project" value="TreeGrafter"/>
</dbReference>
<keyword evidence="7 10" id="KW-0687">Ribonucleoprotein</keyword>
<evidence type="ECO:0000256" key="11">
    <source>
        <dbReference type="RuleBase" id="RU004005"/>
    </source>
</evidence>
<dbReference type="RefSeq" id="WP_177714786.1">
    <property type="nucleotide sequence ID" value="NZ_JACRSQ010000008.1"/>
</dbReference>
<evidence type="ECO:0000256" key="3">
    <source>
        <dbReference type="ARBA" id="ARBA00011838"/>
    </source>
</evidence>
<dbReference type="Pfam" id="PF00237">
    <property type="entry name" value="Ribosomal_L22"/>
    <property type="match status" value="1"/>
</dbReference>
<dbReference type="Gene3D" id="3.90.470.10">
    <property type="entry name" value="Ribosomal protein L22/L17"/>
    <property type="match status" value="1"/>
</dbReference>
<evidence type="ECO:0000313" key="16">
    <source>
        <dbReference type="Proteomes" id="UP000657006"/>
    </source>
</evidence>
<dbReference type="PANTHER" id="PTHR13501:SF8">
    <property type="entry name" value="LARGE RIBOSOMAL SUBUNIT PROTEIN UL22M"/>
    <property type="match status" value="1"/>
</dbReference>
<dbReference type="GO" id="GO:0019843">
    <property type="term" value="F:rRNA binding"/>
    <property type="evidence" value="ECO:0007669"/>
    <property type="project" value="UniProtKB-UniRule"/>
</dbReference>
<protein>
    <recommendedName>
        <fullName evidence="9 10">Large ribosomal subunit protein uL22</fullName>
    </recommendedName>
</protein>
<evidence type="ECO:0000256" key="7">
    <source>
        <dbReference type="ARBA" id="ARBA00023274"/>
    </source>
</evidence>
<comment type="subunit">
    <text evidence="3 10 12">Part of the 50S ribosomal subunit.</text>
</comment>
<evidence type="ECO:0000256" key="12">
    <source>
        <dbReference type="RuleBase" id="RU004006"/>
    </source>
</evidence>
<dbReference type="NCBIfam" id="TIGR01044">
    <property type="entry name" value="rplV_bact"/>
    <property type="match status" value="1"/>
</dbReference>
<evidence type="ECO:0000256" key="14">
    <source>
        <dbReference type="SAM" id="MobiDB-lite"/>
    </source>
</evidence>
<dbReference type="InterPro" id="IPR005727">
    <property type="entry name" value="Ribosomal_uL22_bac/chlpt-type"/>
</dbReference>
<keyword evidence="16" id="KW-1185">Reference proteome</keyword>
<organism evidence="15 16">
    <name type="scientific">Bianquea renquensis</name>
    <dbReference type="NCBI Taxonomy" id="2763661"/>
    <lineage>
        <taxon>Bacteria</taxon>
        <taxon>Bacillati</taxon>
        <taxon>Bacillota</taxon>
        <taxon>Clostridia</taxon>
        <taxon>Eubacteriales</taxon>
        <taxon>Bianqueaceae</taxon>
        <taxon>Bianquea</taxon>
    </lineage>
</organism>
<feature type="compositionally biased region" description="Basic and acidic residues" evidence="14">
    <location>
        <begin position="9"/>
        <end position="21"/>
    </location>
</feature>
<evidence type="ECO:0000256" key="1">
    <source>
        <dbReference type="ARBA" id="ARBA00003478"/>
    </source>
</evidence>
<evidence type="ECO:0000256" key="2">
    <source>
        <dbReference type="ARBA" id="ARBA00009451"/>
    </source>
</evidence>
<dbReference type="GO" id="GO:0003735">
    <property type="term" value="F:structural constituent of ribosome"/>
    <property type="evidence" value="ECO:0007669"/>
    <property type="project" value="InterPro"/>
</dbReference>
<evidence type="ECO:0000256" key="5">
    <source>
        <dbReference type="ARBA" id="ARBA00022884"/>
    </source>
</evidence>
<gene>
    <name evidence="10 15" type="primary">rplV</name>
    <name evidence="15" type="ORF">H8730_06855</name>
</gene>
<dbReference type="Proteomes" id="UP000657006">
    <property type="component" value="Unassembled WGS sequence"/>
</dbReference>
<evidence type="ECO:0000256" key="6">
    <source>
        <dbReference type="ARBA" id="ARBA00022980"/>
    </source>
</evidence>
<accession>A0A926I0J6</accession>